<proteinExistence type="predicted"/>
<dbReference type="Gene3D" id="2.60.120.920">
    <property type="match status" value="1"/>
</dbReference>
<organism evidence="1 2">
    <name type="scientific">Opisthorchis felineus</name>
    <dbReference type="NCBI Taxonomy" id="147828"/>
    <lineage>
        <taxon>Eukaryota</taxon>
        <taxon>Metazoa</taxon>
        <taxon>Spiralia</taxon>
        <taxon>Lophotrochozoa</taxon>
        <taxon>Platyhelminthes</taxon>
        <taxon>Trematoda</taxon>
        <taxon>Digenea</taxon>
        <taxon>Opisthorchiida</taxon>
        <taxon>Opisthorchiata</taxon>
        <taxon>Opisthorchiidae</taxon>
        <taxon>Opisthorchis</taxon>
    </lineage>
</organism>
<dbReference type="OrthoDB" id="25503at2759"/>
<keyword evidence="2" id="KW-1185">Reference proteome</keyword>
<sequence>ASPATRLYPAVGLMGRGARLTTNFGQRPFSYAFESYINRERVFKENNLIDRVCKEEFAGPKMRECVHFDVLRVRLFLPAIICFPSCSQSIDAFPFFVCFPCP</sequence>
<evidence type="ECO:0000313" key="2">
    <source>
        <dbReference type="Proteomes" id="UP000308267"/>
    </source>
</evidence>
<name>A0A4S2JQP5_OPIFE</name>
<comment type="caution">
    <text evidence="1">The sequence shown here is derived from an EMBL/GenBank/DDBJ whole genome shotgun (WGS) entry which is preliminary data.</text>
</comment>
<dbReference type="Proteomes" id="UP000308267">
    <property type="component" value="Unassembled WGS sequence"/>
</dbReference>
<protein>
    <submittedName>
        <fullName evidence="1">Uncharacterized protein</fullName>
    </submittedName>
</protein>
<dbReference type="EMBL" id="SJOL01012784">
    <property type="protein sequence ID" value="TGZ38525.1"/>
    <property type="molecule type" value="Genomic_DNA"/>
</dbReference>
<feature type="non-terminal residue" evidence="1">
    <location>
        <position position="102"/>
    </location>
</feature>
<dbReference type="AlphaFoldDB" id="A0A4S2JQP5"/>
<dbReference type="InterPro" id="IPR043136">
    <property type="entry name" value="B30.2/SPRY_sf"/>
</dbReference>
<evidence type="ECO:0000313" key="1">
    <source>
        <dbReference type="EMBL" id="TGZ38525.1"/>
    </source>
</evidence>
<dbReference type="STRING" id="147828.A0A4S2JQP5"/>
<accession>A0A4S2JQP5</accession>
<reference evidence="1 2" key="1">
    <citation type="journal article" date="2019" name="BMC Genomics">
        <title>New insights from Opisthorchis felineus genome: update on genomics of the epidemiologically important liver flukes.</title>
        <authorList>
            <person name="Ershov N.I."/>
            <person name="Mordvinov V.A."/>
            <person name="Prokhortchouk E.B."/>
            <person name="Pakharukova M.Y."/>
            <person name="Gunbin K.V."/>
            <person name="Ustyantsev K."/>
            <person name="Genaev M.A."/>
            <person name="Blinov A.G."/>
            <person name="Mazur A."/>
            <person name="Boulygina E."/>
            <person name="Tsygankova S."/>
            <person name="Khrameeva E."/>
            <person name="Chekanov N."/>
            <person name="Fan G."/>
            <person name="Xiao A."/>
            <person name="Zhang H."/>
            <person name="Xu X."/>
            <person name="Yang H."/>
            <person name="Solovyev V."/>
            <person name="Lee S.M."/>
            <person name="Liu X."/>
            <person name="Afonnikov D.A."/>
            <person name="Skryabin K.G."/>
        </authorList>
    </citation>
    <scope>NUCLEOTIDE SEQUENCE [LARGE SCALE GENOMIC DNA]</scope>
    <source>
        <strain evidence="1">AK-0245</strain>
        <tissue evidence="1">Whole organism</tissue>
    </source>
</reference>
<feature type="non-terminal residue" evidence="1">
    <location>
        <position position="1"/>
    </location>
</feature>
<gene>
    <name evidence="1" type="ORF">CRM22_011274</name>
</gene>